<evidence type="ECO:0000313" key="1">
    <source>
        <dbReference type="EMBL" id="WAW15580.1"/>
    </source>
</evidence>
<dbReference type="Gene3D" id="3.40.50.11400">
    <property type="match status" value="1"/>
</dbReference>
<accession>A0ABY7JQF5</accession>
<dbReference type="Gene3D" id="3.40.50.11390">
    <property type="match status" value="1"/>
</dbReference>
<reference evidence="1" key="1">
    <citation type="submission" date="2022-12" db="EMBL/GenBank/DDBJ databases">
        <title>Peptostreptococcus.</title>
        <authorList>
            <person name="Lee S.H."/>
        </authorList>
    </citation>
    <scope>NUCLEOTIDE SEQUENCE</scope>
    <source>
        <strain evidence="1">CBA3647</strain>
    </source>
</reference>
<dbReference type="Pfam" id="PF12683">
    <property type="entry name" value="DUF3798"/>
    <property type="match status" value="1"/>
</dbReference>
<dbReference type="Proteomes" id="UP001164187">
    <property type="component" value="Chromosome"/>
</dbReference>
<protein>
    <submittedName>
        <fullName evidence="1">DUF3798 domain-containing protein</fullName>
    </submittedName>
</protein>
<dbReference type="RefSeq" id="WP_269312254.1">
    <property type="nucleotide sequence ID" value="NZ_CP114052.1"/>
</dbReference>
<evidence type="ECO:0000313" key="2">
    <source>
        <dbReference type="Proteomes" id="UP001164187"/>
    </source>
</evidence>
<name>A0ABY7JQF5_9FIRM</name>
<keyword evidence="2" id="KW-1185">Reference proteome</keyword>
<dbReference type="EMBL" id="CP114052">
    <property type="protein sequence ID" value="WAW15580.1"/>
    <property type="molecule type" value="Genomic_DNA"/>
</dbReference>
<dbReference type="InterPro" id="IPR024258">
    <property type="entry name" value="DUF3798"/>
</dbReference>
<gene>
    <name evidence="1" type="ORF">O0R46_03810</name>
</gene>
<organism evidence="1 2">
    <name type="scientific">Peptostreptococcus equinus</name>
    <dbReference type="NCBI Taxonomy" id="3003601"/>
    <lineage>
        <taxon>Bacteria</taxon>
        <taxon>Bacillati</taxon>
        <taxon>Bacillota</taxon>
        <taxon>Clostridia</taxon>
        <taxon>Peptostreptococcales</taxon>
        <taxon>Peptostreptococcaceae</taxon>
        <taxon>Peptostreptococcus</taxon>
    </lineage>
</organism>
<sequence>MCFTNTACSKFSNKDNKNTQISKKAKYTVYMPKDSILDNRIIKDKEVAINYLEKKDKYGNDDVDKIVNNVDKNVRVLIISSNSPGLLKAFEKIKEKIPGLVTVAIDLPELDNNKNLSSKKNKSVEISLSSQENTGGLNAAKFAKSMGAKEFLYLSLNNSPRPFEYEDIEEVENFCKLNGMKFTNAKIESNAMNGKINENINNIFSKGKELAVFPASPELSELVFDNAIRYKYIVPNLNSNNDGLLLSKKFNLEKSYELNNSKSYSNDLQKKIESMGLKDRLGLIPEGKSNILIGLVIKSHQYMYKNRFELEESFSNINLSNRLQEEYGYMSKIYKINPSITINKTIKILPRIY</sequence>
<proteinExistence type="predicted"/>